<dbReference type="Proteomes" id="UP000617634">
    <property type="component" value="Unassembled WGS sequence"/>
</dbReference>
<evidence type="ECO:0000256" key="4">
    <source>
        <dbReference type="ARBA" id="ARBA00022643"/>
    </source>
</evidence>
<evidence type="ECO:0000256" key="2">
    <source>
        <dbReference type="ARBA" id="ARBA00007118"/>
    </source>
</evidence>
<dbReference type="PANTHER" id="PTHR43673">
    <property type="entry name" value="NAD(P)H NITROREDUCTASE YDGI-RELATED"/>
    <property type="match status" value="1"/>
</dbReference>
<dbReference type="RefSeq" id="WP_197164034.1">
    <property type="nucleotide sequence ID" value="NZ_JADZGI010000001.1"/>
</dbReference>
<reference evidence="7" key="1">
    <citation type="submission" date="2020-11" db="EMBL/GenBank/DDBJ databases">
        <title>Novosphingobium aureum sp. nov., a marine bacterium isolated from sediment of a salt flat.</title>
        <authorList>
            <person name="Yoo Y."/>
            <person name="Kim J.-J."/>
        </authorList>
    </citation>
    <scope>NUCLEOTIDE SEQUENCE</scope>
    <source>
        <strain evidence="7">YJ-S2-02</strain>
    </source>
</reference>
<sequence>MSEDKSLSKRLLGAGHVPTLRKKLARSIYYVPTIVAEAVRDAKHYLTHSGTLNVSPIGQLSARITQTYHNIEKGLSLPAPRPRFGAVHLANLIDYMRTYRELYEDGPELRSARDVLAAYAAFHDSIGVDDYPYKRSIGELVAEIPSSESQMGGLRKVYKRDILAATQGTDENFFLHRHSIRKFTEEDVDLGLIETAIKVAQKAPAVCNRQSGFVHVITDKKLIEAALKLQGGARGFAEGVNKVAVVTTDTRSFSHITERNQGWIDGGLFAMSFLYGLHMNGLGTCCLNWSKTNAQSDAMRKLIGANPWESIIMLVAIGHLQDEFEVPFSIRKDPASISRVIADWSESA</sequence>
<dbReference type="Gene3D" id="3.40.109.10">
    <property type="entry name" value="NADH Oxidase"/>
    <property type="match status" value="1"/>
</dbReference>
<keyword evidence="5" id="KW-0560">Oxidoreductase</keyword>
<dbReference type="EMBL" id="JADZGI010000001">
    <property type="protein sequence ID" value="MBH0113692.1"/>
    <property type="molecule type" value="Genomic_DNA"/>
</dbReference>
<evidence type="ECO:0000313" key="8">
    <source>
        <dbReference type="Proteomes" id="UP000617634"/>
    </source>
</evidence>
<dbReference type="InterPro" id="IPR000415">
    <property type="entry name" value="Nitroreductase-like"/>
</dbReference>
<dbReference type="PANTHER" id="PTHR43673:SF2">
    <property type="entry name" value="NITROREDUCTASE"/>
    <property type="match status" value="1"/>
</dbReference>
<comment type="similarity">
    <text evidence="2">Belongs to the nitroreductase family.</text>
</comment>
<keyword evidence="4" id="KW-0288">FMN</keyword>
<evidence type="ECO:0000256" key="1">
    <source>
        <dbReference type="ARBA" id="ARBA00001917"/>
    </source>
</evidence>
<dbReference type="Pfam" id="PF00881">
    <property type="entry name" value="Nitroreductase"/>
    <property type="match status" value="2"/>
</dbReference>
<comment type="caution">
    <text evidence="7">The sequence shown here is derived from an EMBL/GenBank/DDBJ whole genome shotgun (WGS) entry which is preliminary data.</text>
</comment>
<dbReference type="CDD" id="cd02062">
    <property type="entry name" value="Nitro_FMN_reductase"/>
    <property type="match status" value="1"/>
</dbReference>
<evidence type="ECO:0000256" key="3">
    <source>
        <dbReference type="ARBA" id="ARBA00022630"/>
    </source>
</evidence>
<proteinExistence type="inferred from homology"/>
<name>A0A931ML69_9SPHN</name>
<evidence type="ECO:0000313" key="7">
    <source>
        <dbReference type="EMBL" id="MBH0113692.1"/>
    </source>
</evidence>
<accession>A0A931ML69</accession>
<gene>
    <name evidence="7" type="ORF">I5E68_12115</name>
</gene>
<comment type="cofactor">
    <cofactor evidence="1">
        <name>FMN</name>
        <dbReference type="ChEBI" id="CHEBI:58210"/>
    </cofactor>
</comment>
<dbReference type="GO" id="GO:0016491">
    <property type="term" value="F:oxidoreductase activity"/>
    <property type="evidence" value="ECO:0007669"/>
    <property type="project" value="UniProtKB-KW"/>
</dbReference>
<evidence type="ECO:0000256" key="5">
    <source>
        <dbReference type="ARBA" id="ARBA00023002"/>
    </source>
</evidence>
<dbReference type="SUPFAM" id="SSF55469">
    <property type="entry name" value="FMN-dependent nitroreductase-like"/>
    <property type="match status" value="1"/>
</dbReference>
<evidence type="ECO:0000259" key="6">
    <source>
        <dbReference type="Pfam" id="PF00881"/>
    </source>
</evidence>
<keyword evidence="3" id="KW-0285">Flavoprotein</keyword>
<dbReference type="AlphaFoldDB" id="A0A931ML69"/>
<organism evidence="7 8">
    <name type="scientific">Novosphingobium aureum</name>
    <dbReference type="NCBI Taxonomy" id="2792964"/>
    <lineage>
        <taxon>Bacteria</taxon>
        <taxon>Pseudomonadati</taxon>
        <taxon>Pseudomonadota</taxon>
        <taxon>Alphaproteobacteria</taxon>
        <taxon>Sphingomonadales</taxon>
        <taxon>Sphingomonadaceae</taxon>
        <taxon>Novosphingobium</taxon>
    </lineage>
</organism>
<keyword evidence="8" id="KW-1185">Reference proteome</keyword>
<dbReference type="InterPro" id="IPR029479">
    <property type="entry name" value="Nitroreductase"/>
</dbReference>
<protein>
    <submittedName>
        <fullName evidence="7">Nitroreductase family protein</fullName>
    </submittedName>
</protein>
<feature type="domain" description="Nitroreductase" evidence="6">
    <location>
        <begin position="242"/>
        <end position="319"/>
    </location>
</feature>
<feature type="domain" description="Nitroreductase" evidence="6">
    <location>
        <begin position="176"/>
        <end position="228"/>
    </location>
</feature>